<keyword evidence="7" id="KW-0808">Transferase</keyword>
<evidence type="ECO:0000256" key="13">
    <source>
        <dbReference type="ARBA" id="ARBA00048064"/>
    </source>
</evidence>
<proteinExistence type="inferred from homology"/>
<feature type="transmembrane region" description="Helical" evidence="14">
    <location>
        <begin position="278"/>
        <end position="296"/>
    </location>
</feature>
<keyword evidence="8 14" id="KW-0812">Transmembrane</keyword>
<dbReference type="InterPro" id="IPR016900">
    <property type="entry name" value="Alg10"/>
</dbReference>
<evidence type="ECO:0000256" key="6">
    <source>
        <dbReference type="ARBA" id="ARBA00022676"/>
    </source>
</evidence>
<feature type="transmembrane region" description="Helical" evidence="14">
    <location>
        <begin position="215"/>
        <end position="237"/>
    </location>
</feature>
<keyword evidence="6 14" id="KW-0328">Glycosyltransferase</keyword>
<sequence>MKYDCPVLLWFSSLQPGPYMDEIFHIPQAQNYCMYNFSHWDMKLTTPPGLYISSLMIYFPISLFKSSLIELCSVFNLRTTNIIFSSLNSGVLFLLLRVIHPKSSHLISSLYAFTLSLFPVLYFFSFLYYTDQGSTFLVLSALLATKHSHHVLSAVIFALSLCFRQTNIIWLCFAASCTLLTKVEGRIRSEAGLVERLAKACVYLLLQLRPSIRTLLPYMLVCIAFSIFIVLNGGIVLGDKSQHQITLHFSQVSYYILLTAVFTWSHMIMLLKRIISNVKLVVICFILLTLLFILFARFSTVTHPYLLADNRHFTFFFWRKIINYSEYTRYYLSLPYAITAILITSLLVTGSSELLALIYWVCVVLVLCLQPLIEFRYYIMPYLLFRIHSTQPSIVTLILDLLTYSAFNVATFYLFAYKPFFWEGSIDVQRFMW</sequence>
<evidence type="ECO:0000313" key="16">
    <source>
        <dbReference type="Proteomes" id="UP001165289"/>
    </source>
</evidence>
<evidence type="ECO:0000256" key="1">
    <source>
        <dbReference type="ARBA" id="ARBA00004477"/>
    </source>
</evidence>
<feature type="transmembrane region" description="Helical" evidence="14">
    <location>
        <begin position="394"/>
        <end position="415"/>
    </location>
</feature>
<organism evidence="15 16">
    <name type="scientific">Oopsacas minuta</name>
    <dbReference type="NCBI Taxonomy" id="111878"/>
    <lineage>
        <taxon>Eukaryota</taxon>
        <taxon>Metazoa</taxon>
        <taxon>Porifera</taxon>
        <taxon>Hexactinellida</taxon>
        <taxon>Hexasterophora</taxon>
        <taxon>Lyssacinosida</taxon>
        <taxon>Leucopsacidae</taxon>
        <taxon>Oopsacas</taxon>
    </lineage>
</organism>
<dbReference type="GO" id="GO:0006488">
    <property type="term" value="P:dolichol-linked oligosaccharide biosynthetic process"/>
    <property type="evidence" value="ECO:0007669"/>
    <property type="project" value="UniProtKB-UniRule"/>
</dbReference>
<protein>
    <recommendedName>
        <fullName evidence="5 14">Dol-P-Glc:Glc(2)Man(9)GlcNAc(2)-PP-Dol alpha-1,2-glucosyltransferase</fullName>
        <ecNumber evidence="4 14">2.4.1.256</ecNumber>
    </recommendedName>
</protein>
<keyword evidence="11 14" id="KW-0472">Membrane</keyword>
<comment type="similarity">
    <text evidence="3 14">Belongs to the ALG10 glucosyltransferase family.</text>
</comment>
<keyword evidence="16" id="KW-1185">Reference proteome</keyword>
<evidence type="ECO:0000256" key="2">
    <source>
        <dbReference type="ARBA" id="ARBA00004922"/>
    </source>
</evidence>
<comment type="caution">
    <text evidence="14">Lacks conserved residue(s) required for the propagation of feature annotation.</text>
</comment>
<dbReference type="PIRSF" id="PIRSF028810">
    <property type="entry name" value="Alpha1_2_glucosyltferase_Alg10"/>
    <property type="match status" value="1"/>
</dbReference>
<dbReference type="EC" id="2.4.1.256" evidence="4 14"/>
<comment type="subcellular location">
    <subcellularLocation>
        <location evidence="1">Endoplasmic reticulum membrane</location>
        <topology evidence="1">Multi-pass membrane protein</topology>
    </subcellularLocation>
</comment>
<evidence type="ECO:0000256" key="14">
    <source>
        <dbReference type="PIRNR" id="PIRNR028810"/>
    </source>
</evidence>
<dbReference type="Pfam" id="PF04922">
    <property type="entry name" value="DIE2_ALG10"/>
    <property type="match status" value="1"/>
</dbReference>
<gene>
    <name evidence="15" type="ORF">LOD99_16296</name>
</gene>
<feature type="transmembrane region" description="Helical" evidence="14">
    <location>
        <begin position="252"/>
        <end position="271"/>
    </location>
</feature>
<accession>A0AAV7K8F0</accession>
<evidence type="ECO:0000256" key="5">
    <source>
        <dbReference type="ARBA" id="ARBA00018512"/>
    </source>
</evidence>
<dbReference type="Proteomes" id="UP001165289">
    <property type="component" value="Unassembled WGS sequence"/>
</dbReference>
<evidence type="ECO:0000256" key="11">
    <source>
        <dbReference type="ARBA" id="ARBA00023136"/>
    </source>
</evidence>
<dbReference type="GO" id="GO:0005789">
    <property type="term" value="C:endoplasmic reticulum membrane"/>
    <property type="evidence" value="ECO:0007669"/>
    <property type="project" value="UniProtKB-SubCell"/>
</dbReference>
<name>A0AAV7K8F0_9METZ</name>
<reference evidence="15 16" key="1">
    <citation type="journal article" date="2023" name="BMC Biol.">
        <title>The compact genome of the sponge Oopsacas minuta (Hexactinellida) is lacking key metazoan core genes.</title>
        <authorList>
            <person name="Santini S."/>
            <person name="Schenkelaars Q."/>
            <person name="Jourda C."/>
            <person name="Duchesne M."/>
            <person name="Belahbib H."/>
            <person name="Rocher C."/>
            <person name="Selva M."/>
            <person name="Riesgo A."/>
            <person name="Vervoort M."/>
            <person name="Leys S.P."/>
            <person name="Kodjabachian L."/>
            <person name="Le Bivic A."/>
            <person name="Borchiellini C."/>
            <person name="Claverie J.M."/>
            <person name="Renard E."/>
        </authorList>
    </citation>
    <scope>NUCLEOTIDE SEQUENCE [LARGE SCALE GENOMIC DNA]</scope>
    <source>
        <strain evidence="15">SPO-2</strain>
    </source>
</reference>
<feature type="transmembrane region" description="Helical" evidence="14">
    <location>
        <begin position="110"/>
        <end position="130"/>
    </location>
</feature>
<feature type="transmembrane region" description="Helical" evidence="14">
    <location>
        <begin position="330"/>
        <end position="348"/>
    </location>
</feature>
<comment type="pathway">
    <text evidence="2">Protein modification; protein glycosylation.</text>
</comment>
<dbReference type="GO" id="GO:0106073">
    <property type="term" value="F:dolichyl pyrophosphate Glc2Man9GlcNAc2 alpha-1,2-glucosyltransferase activity"/>
    <property type="evidence" value="ECO:0007669"/>
    <property type="project" value="UniProtKB-UniRule"/>
</dbReference>
<evidence type="ECO:0000256" key="8">
    <source>
        <dbReference type="ARBA" id="ARBA00022692"/>
    </source>
</evidence>
<evidence type="ECO:0000313" key="15">
    <source>
        <dbReference type="EMBL" id="KAI6656995.1"/>
    </source>
</evidence>
<feature type="transmembrane region" description="Helical" evidence="14">
    <location>
        <begin position="49"/>
        <end position="69"/>
    </location>
</feature>
<dbReference type="PANTHER" id="PTHR12989:SF10">
    <property type="entry name" value="DOL-P-GLC:GLC(2)MAN(9)GLCNAC(2)-PP-DOL ALPHA-1,2-GLUCOSYLTRANSFERASE-RELATED"/>
    <property type="match status" value="1"/>
</dbReference>
<comment type="function">
    <text evidence="12">Dol-P-Glc:Glc(2)Man(9)GlcNAc(2)-PP-Dol alpha-1,2-glucosyltransferase that operates in the biosynthetic pathway of dolichol-linked oligosaccharides, the glycan precursors employed in protein asparagine (N)-glycosylation. The assembly of dolichol-linked oligosaccharides begins on the cytosolic side of the endoplasmic reticulum membrane and finishes in its lumen. The sequential addition of sugars to dolichol pyrophosphate produces dolichol-linked oligosaccharides containing fourteen sugars, including two GlcNAcs, nine mannoses and three glucoses. Once assembled, the oligosaccharide is transferred from the lipid to nascent proteins by oligosaccharyltransferases. In the lumen of the endoplasmic reticulum, adds the third and last glucose residue from dolichyl phosphate glucose (Dol-P-Glc) onto the lipid-linked oligosaccharide intermediate Glc(2)Man(9)GlcNAc(2)-PP-Dol to produce Glc(3)Man(9)GlcNAc(2)-PP-Dol.</text>
</comment>
<evidence type="ECO:0000256" key="3">
    <source>
        <dbReference type="ARBA" id="ARBA00010600"/>
    </source>
</evidence>
<evidence type="ECO:0000256" key="7">
    <source>
        <dbReference type="ARBA" id="ARBA00022679"/>
    </source>
</evidence>
<comment type="caution">
    <text evidence="15">The sequence shown here is derived from an EMBL/GenBank/DDBJ whole genome shotgun (WGS) entry which is preliminary data.</text>
</comment>
<evidence type="ECO:0000256" key="10">
    <source>
        <dbReference type="ARBA" id="ARBA00022989"/>
    </source>
</evidence>
<evidence type="ECO:0000256" key="9">
    <source>
        <dbReference type="ARBA" id="ARBA00022824"/>
    </source>
</evidence>
<feature type="transmembrane region" description="Helical" evidence="14">
    <location>
        <begin position="354"/>
        <end position="373"/>
    </location>
</feature>
<comment type="catalytic activity">
    <reaction evidence="13">
        <text>an alpha-D-Glc-(1-&gt;3)-alpha-D-Glc-(1-&gt;3)-alpha-D-Man-(1-&gt;2)-alpha-D-Man-(1-&gt;2)-alpha-D-Man-(1-&gt;3)-[alpha-D-Man-(1-&gt;2)-alpha-D-Man-(1-&gt;3)-[alpha-D-Man-(1-&gt;2)-alpha-D-Man-(1-&gt;6)]-alpha-D-Man-(1-&gt;6)]-beta-D-Man-(1-&gt;4)-beta-D-GlcNAc-(1-&gt;4)-alpha-D-GlcNAc-diphospho-di-trans,poly-cis-dolichol + a di-trans,poly-cis-dolichyl beta-D-glucosyl phosphate = a alpha-D-Glc-(1-&gt;2)-alpha-D-Glc-(1-&gt;3)-alpha-D-Glc-(1-&gt;3)-alpha-D-Man-(1-&gt;2)-alpha-D-Man-(1-&gt;2)-alpha-D-Man-(1-&gt;3)-[alpha-D-Man-(1-&gt;2)-alpha-D-Man-(1-&gt;3)-[alpha-D-Man-(1-&gt;2)-alpha-D-Man-(1-&gt;6)]-alpha-D-Man-(1-&gt;6)]-beta-D-Man-(1-&gt;4)-beta-D-GlcNAc-(1-&gt;4)-alpha-D-GlcNAc-diphospho-di-trans,poly-cis-dolichol + a di-trans,poly-cis-dolichyl phosphate + H(+)</text>
        <dbReference type="Rhea" id="RHEA:29543"/>
        <dbReference type="Rhea" id="RHEA-COMP:19498"/>
        <dbReference type="Rhea" id="RHEA-COMP:19502"/>
        <dbReference type="Rhea" id="RHEA-COMP:19512"/>
        <dbReference type="Rhea" id="RHEA-COMP:19522"/>
        <dbReference type="ChEBI" id="CHEBI:15378"/>
        <dbReference type="ChEBI" id="CHEBI:57525"/>
        <dbReference type="ChEBI" id="CHEBI:57683"/>
        <dbReference type="ChEBI" id="CHEBI:132522"/>
        <dbReference type="ChEBI" id="CHEBI:132523"/>
        <dbReference type="EC" id="2.4.1.256"/>
    </reaction>
    <physiologicalReaction direction="left-to-right" evidence="13">
        <dbReference type="Rhea" id="RHEA:29544"/>
    </physiologicalReaction>
</comment>
<dbReference type="EMBL" id="JAKMXF010000133">
    <property type="protein sequence ID" value="KAI6656995.1"/>
    <property type="molecule type" value="Genomic_DNA"/>
</dbReference>
<dbReference type="AlphaFoldDB" id="A0AAV7K8F0"/>
<feature type="transmembrane region" description="Helical" evidence="14">
    <location>
        <begin position="81"/>
        <end position="98"/>
    </location>
</feature>
<evidence type="ECO:0000256" key="12">
    <source>
        <dbReference type="ARBA" id="ARBA00044727"/>
    </source>
</evidence>
<keyword evidence="10 14" id="KW-1133">Transmembrane helix</keyword>
<dbReference type="PANTHER" id="PTHR12989">
    <property type="entry name" value="ALPHA-1,2-GLUCOSYLTRANSFERASE ALG10"/>
    <property type="match status" value="1"/>
</dbReference>
<keyword evidence="9" id="KW-0256">Endoplasmic reticulum</keyword>
<evidence type="ECO:0000256" key="4">
    <source>
        <dbReference type="ARBA" id="ARBA00011967"/>
    </source>
</evidence>